<accession>A0A842HGP2</accession>
<protein>
    <submittedName>
        <fullName evidence="1">PEP-CTERM sorting domain-containing protein</fullName>
    </submittedName>
</protein>
<name>A0A842HGP2_9BACT</name>
<gene>
    <name evidence="1" type="ORF">H5P28_15600</name>
</gene>
<proteinExistence type="predicted"/>
<dbReference type="InterPro" id="IPR013424">
    <property type="entry name" value="Ice-binding_C"/>
</dbReference>
<organism evidence="1 2">
    <name type="scientific">Ruficoccus amylovorans</name>
    <dbReference type="NCBI Taxonomy" id="1804625"/>
    <lineage>
        <taxon>Bacteria</taxon>
        <taxon>Pseudomonadati</taxon>
        <taxon>Verrucomicrobiota</taxon>
        <taxon>Opitutia</taxon>
        <taxon>Puniceicoccales</taxon>
        <taxon>Cerasicoccaceae</taxon>
        <taxon>Ruficoccus</taxon>
    </lineage>
</organism>
<sequence length="219" mass="23416">MKNTPLPRSTKLLATLPALVGVGQLHGEIIYTGTGPGGYFSDGGIWFNFINQDFTDSPSSEYDWSFAIYEKGFPYTYGNITEGTYEAAVTENAPYDLDTIQFAEGALIDDTSDYDGNLSDLGANWDTVTGTPGYAGYRFESGGETYYGWAYFSVEQVSDFDYTLTLYGFAYDDTGAAIKAGDGTPVPEPGETAALLGLAAAGSAAAFAARRRRKAAKSA</sequence>
<reference evidence="1 2" key="1">
    <citation type="submission" date="2020-07" db="EMBL/GenBank/DDBJ databases">
        <authorList>
            <person name="Feng X."/>
        </authorList>
    </citation>
    <scope>NUCLEOTIDE SEQUENCE [LARGE SCALE GENOMIC DNA]</scope>
    <source>
        <strain evidence="1 2">JCM31066</strain>
    </source>
</reference>
<comment type="caution">
    <text evidence="1">The sequence shown here is derived from an EMBL/GenBank/DDBJ whole genome shotgun (WGS) entry which is preliminary data.</text>
</comment>
<keyword evidence="2" id="KW-1185">Reference proteome</keyword>
<evidence type="ECO:0000313" key="2">
    <source>
        <dbReference type="Proteomes" id="UP000546464"/>
    </source>
</evidence>
<dbReference type="AlphaFoldDB" id="A0A842HGP2"/>
<dbReference type="EMBL" id="JACHVB010000052">
    <property type="protein sequence ID" value="MBC2595693.1"/>
    <property type="molecule type" value="Genomic_DNA"/>
</dbReference>
<dbReference type="Proteomes" id="UP000546464">
    <property type="component" value="Unassembled WGS sequence"/>
</dbReference>
<dbReference type="NCBIfam" id="TIGR02595">
    <property type="entry name" value="PEP_CTERM"/>
    <property type="match status" value="1"/>
</dbReference>
<dbReference type="RefSeq" id="WP_185676631.1">
    <property type="nucleotide sequence ID" value="NZ_JACHVB010000052.1"/>
</dbReference>
<evidence type="ECO:0000313" key="1">
    <source>
        <dbReference type="EMBL" id="MBC2595693.1"/>
    </source>
</evidence>